<gene>
    <name evidence="2" type="ORF">J0S82_012722</name>
</gene>
<feature type="non-terminal residue" evidence="2">
    <location>
        <position position="613"/>
    </location>
</feature>
<feature type="compositionally biased region" description="Low complexity" evidence="1">
    <location>
        <begin position="139"/>
        <end position="148"/>
    </location>
</feature>
<comment type="caution">
    <text evidence="2">The sequence shown here is derived from an EMBL/GenBank/DDBJ whole genome shotgun (WGS) entry which is preliminary data.</text>
</comment>
<feature type="region of interest" description="Disordered" evidence="1">
    <location>
        <begin position="81"/>
        <end position="285"/>
    </location>
</feature>
<sequence>PEAWQRRQRNGQTNNPRNRCLLRRPPEPGPRGVRRRRRGGLKPARVPGCAAAAAAVLVAKALEMVTGDSDPLPGAAAAAAAAAASPPRSRSGRCRRRALAGSRPSPRLPPSLSGEAEQEAARRPRPAEKRRRCRRRRPAGSPRALPPRLLTGAERGSGPRPPPSLISLAQPGLASQRPKSQTSIMAAASERRALSAAASRRPNTYPAAQRVPPHHRLPARPPPPPPRGGPGHRRSSRGGGRLTGRTERRMIGLSRAAGRGQERPVPDRRAPLSMPSVTARGSLGLVPKSPPVTALATAAAAATQDDGRVLNLGLYPEPSQREQAPDLFTASNSSLVLRGYLAPPLLDLRENPVGWIALGPGPARPPPAVARALDAGLQSPSGKYGTARRFTPASGRDRGEEPRSVQKEVEGYRGTVGTTFKRRSRVLLLGELSKFPLPCDSSRSKCFGSFARCRRRDPEVFPVAADRQAQTSLPPERCRGWRLGSWLHKYPHPSTCPRLPSPLPAATDSCRPGSESSQAVVPPLLCYPQEPAKGLRPEAPSAGPVNTIVGKGGWAPGGWSFSPVSALPITANSWFCAPGAKGYLLQQPAARIRRYCNKLPITALELVIVPHLL</sequence>
<feature type="compositionally biased region" description="Basic and acidic residues" evidence="1">
    <location>
        <begin position="395"/>
        <end position="408"/>
    </location>
</feature>
<dbReference type="AlphaFoldDB" id="A0A8J6ASX1"/>
<proteinExistence type="predicted"/>
<feature type="region of interest" description="Disordered" evidence="1">
    <location>
        <begin position="377"/>
        <end position="408"/>
    </location>
</feature>
<dbReference type="Proteomes" id="UP000700334">
    <property type="component" value="Unassembled WGS sequence"/>
</dbReference>
<accession>A0A8J6ASX1</accession>
<feature type="compositionally biased region" description="Pro residues" evidence="1">
    <location>
        <begin position="219"/>
        <end position="228"/>
    </location>
</feature>
<keyword evidence="3" id="KW-1185">Reference proteome</keyword>
<evidence type="ECO:0000313" key="3">
    <source>
        <dbReference type="Proteomes" id="UP000700334"/>
    </source>
</evidence>
<feature type="compositionally biased region" description="Basic and acidic residues" evidence="1">
    <location>
        <begin position="260"/>
        <end position="270"/>
    </location>
</feature>
<protein>
    <submittedName>
        <fullName evidence="2">Killin</fullName>
    </submittedName>
</protein>
<evidence type="ECO:0000313" key="2">
    <source>
        <dbReference type="EMBL" id="KAG8523137.1"/>
    </source>
</evidence>
<name>A0A8J6ASX1_GALPY</name>
<feature type="region of interest" description="Disordered" evidence="1">
    <location>
        <begin position="1"/>
        <end position="47"/>
    </location>
</feature>
<feature type="compositionally biased region" description="Basic residues" evidence="1">
    <location>
        <begin position="128"/>
        <end position="138"/>
    </location>
</feature>
<organism evidence="2 3">
    <name type="scientific">Galemys pyrenaicus</name>
    <name type="common">Iberian desman</name>
    <name type="synonym">Pyrenean desman</name>
    <dbReference type="NCBI Taxonomy" id="202257"/>
    <lineage>
        <taxon>Eukaryota</taxon>
        <taxon>Metazoa</taxon>
        <taxon>Chordata</taxon>
        <taxon>Craniata</taxon>
        <taxon>Vertebrata</taxon>
        <taxon>Euteleostomi</taxon>
        <taxon>Mammalia</taxon>
        <taxon>Eutheria</taxon>
        <taxon>Laurasiatheria</taxon>
        <taxon>Eulipotyphla</taxon>
        <taxon>Talpidae</taxon>
        <taxon>Galemys</taxon>
    </lineage>
</organism>
<dbReference type="OrthoDB" id="9630558at2759"/>
<feature type="compositionally biased region" description="Low complexity" evidence="1">
    <location>
        <begin position="99"/>
        <end position="115"/>
    </location>
</feature>
<reference evidence="2" key="1">
    <citation type="journal article" date="2021" name="Evol. Appl.">
        <title>The genome of the Pyrenean desman and the effects of bottlenecks and inbreeding on the genomic landscape of an endangered species.</title>
        <authorList>
            <person name="Escoda L."/>
            <person name="Castresana J."/>
        </authorList>
    </citation>
    <scope>NUCLEOTIDE SEQUENCE</scope>
    <source>
        <strain evidence="2">IBE-C5619</strain>
    </source>
</reference>
<dbReference type="EMBL" id="JAGFMF010011418">
    <property type="protein sequence ID" value="KAG8523137.1"/>
    <property type="molecule type" value="Genomic_DNA"/>
</dbReference>
<evidence type="ECO:0000256" key="1">
    <source>
        <dbReference type="SAM" id="MobiDB-lite"/>
    </source>
</evidence>